<keyword evidence="5 8" id="KW-0472">Membrane</keyword>
<dbReference type="GO" id="GO:0022857">
    <property type="term" value="F:transmembrane transporter activity"/>
    <property type="evidence" value="ECO:0007669"/>
    <property type="project" value="InterPro"/>
</dbReference>
<accession>A0A166AG77</accession>
<feature type="transmembrane region" description="Helical" evidence="8">
    <location>
        <begin position="446"/>
        <end position="466"/>
    </location>
</feature>
<keyword evidence="7" id="KW-0813">Transport</keyword>
<organism evidence="9">
    <name type="scientific">Daucus carota subsp. sativus</name>
    <name type="common">Carrot</name>
    <dbReference type="NCBI Taxonomy" id="79200"/>
    <lineage>
        <taxon>Eukaryota</taxon>
        <taxon>Viridiplantae</taxon>
        <taxon>Streptophyta</taxon>
        <taxon>Embryophyta</taxon>
        <taxon>Tracheophyta</taxon>
        <taxon>Spermatophyta</taxon>
        <taxon>Magnoliopsida</taxon>
        <taxon>eudicotyledons</taxon>
        <taxon>Gunneridae</taxon>
        <taxon>Pentapetalae</taxon>
        <taxon>asterids</taxon>
        <taxon>campanulids</taxon>
        <taxon>Apiales</taxon>
        <taxon>Apiaceae</taxon>
        <taxon>Apioideae</taxon>
        <taxon>Scandiceae</taxon>
        <taxon>Daucinae</taxon>
        <taxon>Daucus</taxon>
        <taxon>Daucus sect. Daucus</taxon>
    </lineage>
</organism>
<dbReference type="GO" id="GO:0016020">
    <property type="term" value="C:membrane"/>
    <property type="evidence" value="ECO:0007669"/>
    <property type="project" value="UniProtKB-SubCell"/>
</dbReference>
<name>A0A166AG77_DAUCS</name>
<evidence type="ECO:0000256" key="7">
    <source>
        <dbReference type="RuleBase" id="RU003755"/>
    </source>
</evidence>
<dbReference type="CDD" id="cd17351">
    <property type="entry name" value="MFS_NPF"/>
    <property type="match status" value="1"/>
</dbReference>
<dbReference type="Gramene" id="KZN01199">
    <property type="protein sequence ID" value="KZN01199"/>
    <property type="gene ID" value="DCAR_009953"/>
</dbReference>
<evidence type="ECO:0000256" key="4">
    <source>
        <dbReference type="ARBA" id="ARBA00022989"/>
    </source>
</evidence>
<dbReference type="SUPFAM" id="SSF103473">
    <property type="entry name" value="MFS general substrate transporter"/>
    <property type="match status" value="1"/>
</dbReference>
<feature type="transmembrane region" description="Helical" evidence="8">
    <location>
        <begin position="478"/>
        <end position="500"/>
    </location>
</feature>
<dbReference type="PROSITE" id="PS01023">
    <property type="entry name" value="PTR2_2"/>
    <property type="match status" value="1"/>
</dbReference>
<feature type="transmembrane region" description="Helical" evidence="8">
    <location>
        <begin position="104"/>
        <end position="124"/>
    </location>
</feature>
<comment type="subcellular location">
    <subcellularLocation>
        <location evidence="1 7">Membrane</location>
        <topology evidence="1 7">Multi-pass membrane protein</topology>
    </subcellularLocation>
</comment>
<evidence type="ECO:0000256" key="5">
    <source>
        <dbReference type="ARBA" id="ARBA00023136"/>
    </source>
</evidence>
<evidence type="ECO:0000256" key="1">
    <source>
        <dbReference type="ARBA" id="ARBA00004141"/>
    </source>
</evidence>
<proteinExistence type="inferred from homology"/>
<feature type="transmembrane region" description="Helical" evidence="8">
    <location>
        <begin position="131"/>
        <end position="154"/>
    </location>
</feature>
<feature type="transmembrane region" description="Helical" evidence="8">
    <location>
        <begin position="370"/>
        <end position="391"/>
    </location>
</feature>
<dbReference type="EMBL" id="LNRQ01000003">
    <property type="protein sequence ID" value="KZN01199.1"/>
    <property type="molecule type" value="Genomic_DNA"/>
</dbReference>
<feature type="transmembrane region" description="Helical" evidence="8">
    <location>
        <begin position="246"/>
        <end position="268"/>
    </location>
</feature>
<dbReference type="PROSITE" id="PS01022">
    <property type="entry name" value="PTR2_1"/>
    <property type="match status" value="1"/>
</dbReference>
<keyword evidence="3 7" id="KW-0812">Transmembrane</keyword>
<comment type="similarity">
    <text evidence="2 7">Belongs to the major facilitator superfamily. Proton-dependent oligopeptide transporter (POT/PTR) (TC 2.A.17) family.</text>
</comment>
<comment type="caution">
    <text evidence="9">The sequence shown here is derived from an EMBL/GenBank/DDBJ whole genome shotgun (WGS) entry which is preliminary data.</text>
</comment>
<dbReference type="InterPro" id="IPR000109">
    <property type="entry name" value="POT_fam"/>
</dbReference>
<feature type="transmembrane region" description="Helical" evidence="8">
    <location>
        <begin position="562"/>
        <end position="583"/>
    </location>
</feature>
<reference evidence="9" key="1">
    <citation type="journal article" date="2016" name="Nat. Genet.">
        <title>A high-quality carrot genome assembly provides new insights into carotenoid accumulation and asterid genome evolution.</title>
        <authorList>
            <person name="Iorizzo M."/>
            <person name="Ellison S."/>
            <person name="Senalik D."/>
            <person name="Zeng P."/>
            <person name="Satapoomin P."/>
            <person name="Huang J."/>
            <person name="Bowman M."/>
            <person name="Iovene M."/>
            <person name="Sanseverino W."/>
            <person name="Cavagnaro P."/>
            <person name="Yildiz M."/>
            <person name="Macko-Podgorni A."/>
            <person name="Moranska E."/>
            <person name="Grzebelus E."/>
            <person name="Grzebelus D."/>
            <person name="Ashrafi H."/>
            <person name="Zheng Z."/>
            <person name="Cheng S."/>
            <person name="Spooner D."/>
            <person name="Van Deynze A."/>
            <person name="Simon P."/>
        </authorList>
    </citation>
    <scope>NUCLEOTIDE SEQUENCE [LARGE SCALE GENOMIC DNA]</scope>
    <source>
        <tissue evidence="9">Leaf</tissue>
    </source>
</reference>
<feature type="transmembrane region" description="Helical" evidence="8">
    <location>
        <begin position="217"/>
        <end position="240"/>
    </location>
</feature>
<feature type="transmembrane region" description="Helical" evidence="8">
    <location>
        <begin position="174"/>
        <end position="196"/>
    </location>
</feature>
<dbReference type="GO" id="GO:0006857">
    <property type="term" value="P:oligopeptide transport"/>
    <property type="evidence" value="ECO:0007669"/>
    <property type="project" value="InterPro"/>
</dbReference>
<gene>
    <name evidence="9" type="ORF">DCAR_009953</name>
</gene>
<feature type="transmembrane region" description="Helical" evidence="8">
    <location>
        <begin position="403"/>
        <end position="425"/>
    </location>
</feature>
<comment type="similarity">
    <text evidence="6">Belongs to the major facilitator superfamily. Phosphate:H(+) symporter (TC 2.A.1.9) family.</text>
</comment>
<dbReference type="OMA" id="YVQQEKG"/>
<dbReference type="InterPro" id="IPR018456">
    <property type="entry name" value="PTR2_symporter_CS"/>
</dbReference>
<dbReference type="Pfam" id="PF00854">
    <property type="entry name" value="PTR2"/>
    <property type="match status" value="1"/>
</dbReference>
<evidence type="ECO:0008006" key="10">
    <source>
        <dbReference type="Google" id="ProtNLM"/>
    </source>
</evidence>
<dbReference type="Gene3D" id="1.20.1250.20">
    <property type="entry name" value="MFS general substrate transporter like domains"/>
    <property type="match status" value="1"/>
</dbReference>
<dbReference type="InterPro" id="IPR036259">
    <property type="entry name" value="MFS_trans_sf"/>
</dbReference>
<evidence type="ECO:0000313" key="9">
    <source>
        <dbReference type="EMBL" id="KZN01199.1"/>
    </source>
</evidence>
<evidence type="ECO:0000256" key="8">
    <source>
        <dbReference type="SAM" id="Phobius"/>
    </source>
</evidence>
<dbReference type="PANTHER" id="PTHR11654">
    <property type="entry name" value="OLIGOPEPTIDE TRANSPORTER-RELATED"/>
    <property type="match status" value="1"/>
</dbReference>
<protein>
    <recommendedName>
        <fullName evidence="10">Major facilitator superfamily (MFS) profile domain-containing protein</fullName>
    </recommendedName>
</protein>
<keyword evidence="4 8" id="KW-1133">Transmembrane helix</keyword>
<dbReference type="AlphaFoldDB" id="A0A166AG77"/>
<evidence type="ECO:0000256" key="2">
    <source>
        <dbReference type="ARBA" id="ARBA00005982"/>
    </source>
</evidence>
<sequence length="631" mass="69931">MMNKSYTEPSMANIEPSMSAFVFDDLKQQSMQDEGRLESTTLVSNNCVNYKGMIADKQRTGGWNASPFIIVNEIAERLAFFAVGVSMVGYLVREMHESLPTAATHVTDWIGAAFVLTILGAFLADAYLGRFLTIIVFSCVYAVGMILLTISASIDSLRPALCTARPCIPATDGQSAFLYCSLALIALGTGGIKPCVSSFGADQFDEADEKEVQKKYAFFNWFFFAINMGALLGITVMVYIQQEKGFGWGFAVPTVIMFCSILILAVGFSKYRYKKPMGSPFTRFIQVIVASVRNHMKGVRVGNEADLYEVRTRESAILGAEKLVHSSQYRFLDKAAVISDPEAFNATNRWKLCTVTQVEEFKCFLRVLPIWASTIALSISFAQLSTFFLSQASIMDRKLGSSFVIPSGSVPVFSAINAIILVPIYEKVIVPVLRKRTGHRRGLTSLQRMGVGLFISIFALISAAVIEKNRRDDPTATWSVFWLFPQFFLMGSAEVFTYVGQLEFFYDEATEGTKSISSAMFLSEIGIGSWLSTALVKIIEGATGGQKEGWLRNDLNKSKLDYLYWILAGINVVNFFVYVFIAWRYRGKDGASASGMVRHEVMTEKASPVLRNPVYSGKTKDDEVSLTSMAF</sequence>
<evidence type="ECO:0000256" key="3">
    <source>
        <dbReference type="ARBA" id="ARBA00022692"/>
    </source>
</evidence>
<evidence type="ECO:0000256" key="6">
    <source>
        <dbReference type="ARBA" id="ARBA00044504"/>
    </source>
</evidence>